<dbReference type="InterPro" id="IPR003673">
    <property type="entry name" value="CoA-Trfase_fam_III"/>
</dbReference>
<dbReference type="EMBL" id="CP137555">
    <property type="protein sequence ID" value="WOX05297.1"/>
    <property type="molecule type" value="Genomic_DNA"/>
</dbReference>
<dbReference type="AlphaFoldDB" id="A0AAU0MZ17"/>
<gene>
    <name evidence="1" type="ORF">R5R33_16350</name>
</gene>
<dbReference type="KEGG" id="mpaf:R5R33_16350"/>
<dbReference type="InterPro" id="IPR023606">
    <property type="entry name" value="CoA-Trfase_III_dom_1_sf"/>
</dbReference>
<sequence>MGVLSGFRVIELAGMGPCPMAGMLLADMGAEVICVDRSLNADPMYAKDMSRRGKKSVVLDLKSERGRELFLKLVSTADVLIEGFRPGVMEKLGIGPEECFAVNPELIFGRMTGWGQDGPLAKNAGHDINYISLTGALHAIGRKGERPVVPLNLVGDFGGGSMFLVMGILGALLETGRSGKGQVVDAAMVDGVANLMWMCHSFNAVGLWNLAERESNLLDGAAFFYDTYETADGKYLALGSIEPHFFSRFVELVGLDKTVFNSSAQADPSQWPGLKQELADALRQKTRDEWCALLEDSDACVSPVLSADEAPHHPHNSARDSYLPVDGYLQPAPAPRFSRTPSSVLHGRRQQGADTRAVLTALGIRGDDIEQLEAQGTVACARSPETV</sequence>
<keyword evidence="2" id="KW-1185">Reference proteome</keyword>
<organism evidence="1 2">
    <name type="scientific">Microbulbifer pacificus</name>
    <dbReference type="NCBI Taxonomy" id="407164"/>
    <lineage>
        <taxon>Bacteria</taxon>
        <taxon>Pseudomonadati</taxon>
        <taxon>Pseudomonadota</taxon>
        <taxon>Gammaproteobacteria</taxon>
        <taxon>Cellvibrionales</taxon>
        <taxon>Microbulbiferaceae</taxon>
        <taxon>Microbulbifer</taxon>
    </lineage>
</organism>
<dbReference type="Gene3D" id="3.30.1540.10">
    <property type="entry name" value="formyl-coa transferase, domain 3"/>
    <property type="match status" value="1"/>
</dbReference>
<evidence type="ECO:0000313" key="2">
    <source>
        <dbReference type="Proteomes" id="UP001302477"/>
    </source>
</evidence>
<dbReference type="InterPro" id="IPR044855">
    <property type="entry name" value="CoA-Trfase_III_dom3_sf"/>
</dbReference>
<dbReference type="Proteomes" id="UP001302477">
    <property type="component" value="Chromosome"/>
</dbReference>
<dbReference type="Pfam" id="PF02515">
    <property type="entry name" value="CoA_transf_3"/>
    <property type="match status" value="1"/>
</dbReference>
<dbReference type="PANTHER" id="PTHR48228">
    <property type="entry name" value="SUCCINYL-COA--D-CITRAMALATE COA-TRANSFERASE"/>
    <property type="match status" value="1"/>
</dbReference>
<reference evidence="1 2" key="1">
    <citation type="submission" date="2023-10" db="EMBL/GenBank/DDBJ databases">
        <title>Description of Microbulbifer bruguierae sp. nov., isolated from the sediments of mangrove plant Bruguiera sexangula and comparative genomic analyses of the genus Microbulbifer.</title>
        <authorList>
            <person name="Long M."/>
        </authorList>
    </citation>
    <scope>NUCLEOTIDE SEQUENCE [LARGE SCALE GENOMIC DNA]</scope>
    <source>
        <strain evidence="1 2">SPO729</strain>
    </source>
</reference>
<dbReference type="PANTHER" id="PTHR48228:SF5">
    <property type="entry name" value="ALPHA-METHYLACYL-COA RACEMASE"/>
    <property type="match status" value="1"/>
</dbReference>
<evidence type="ECO:0000313" key="1">
    <source>
        <dbReference type="EMBL" id="WOX05297.1"/>
    </source>
</evidence>
<accession>A0AAU0MZ17</accession>
<dbReference type="Gene3D" id="3.40.50.10540">
    <property type="entry name" value="Crotonobetainyl-coa:carnitine coa-transferase, domain 1"/>
    <property type="match status" value="1"/>
</dbReference>
<name>A0AAU0MZ17_9GAMM</name>
<dbReference type="SUPFAM" id="SSF89796">
    <property type="entry name" value="CoA-transferase family III (CaiB/BaiF)"/>
    <property type="match status" value="1"/>
</dbReference>
<dbReference type="RefSeq" id="WP_318953771.1">
    <property type="nucleotide sequence ID" value="NZ_CP137555.1"/>
</dbReference>
<protein>
    <submittedName>
        <fullName evidence="1">CaiB/BaiF CoA-transferase family protein</fullName>
    </submittedName>
</protein>
<dbReference type="GO" id="GO:0003824">
    <property type="term" value="F:catalytic activity"/>
    <property type="evidence" value="ECO:0007669"/>
    <property type="project" value="InterPro"/>
</dbReference>
<dbReference type="InterPro" id="IPR050509">
    <property type="entry name" value="CoA-transferase_III"/>
</dbReference>
<proteinExistence type="predicted"/>